<evidence type="ECO:0000313" key="1">
    <source>
        <dbReference type="EMBL" id="GIH05388.1"/>
    </source>
</evidence>
<gene>
    <name evidence="1" type="ORF">Rhe02_34550</name>
</gene>
<sequence length="80" mass="9071">MYADVWNRTADNEYPSSIRVQQRVPASHLSDSVCAFAYFTQLAVSSTPDLVTSPGYPHDRAAKEAQCECPKTTPQDWWNY</sequence>
<comment type="caution">
    <text evidence="1">The sequence shown here is derived from an EMBL/GenBank/DDBJ whole genome shotgun (WGS) entry which is preliminary data.</text>
</comment>
<reference evidence="1" key="1">
    <citation type="submission" date="2021-01" db="EMBL/GenBank/DDBJ databases">
        <title>Whole genome shotgun sequence of Rhizocola hellebori NBRC 109834.</title>
        <authorList>
            <person name="Komaki H."/>
            <person name="Tamura T."/>
        </authorList>
    </citation>
    <scope>NUCLEOTIDE SEQUENCE</scope>
    <source>
        <strain evidence="1">NBRC 109834</strain>
    </source>
</reference>
<protein>
    <submittedName>
        <fullName evidence="1">Uncharacterized protein</fullName>
    </submittedName>
</protein>
<organism evidence="1 2">
    <name type="scientific">Rhizocola hellebori</name>
    <dbReference type="NCBI Taxonomy" id="1392758"/>
    <lineage>
        <taxon>Bacteria</taxon>
        <taxon>Bacillati</taxon>
        <taxon>Actinomycetota</taxon>
        <taxon>Actinomycetes</taxon>
        <taxon>Micromonosporales</taxon>
        <taxon>Micromonosporaceae</taxon>
        <taxon>Rhizocola</taxon>
    </lineage>
</organism>
<dbReference type="AlphaFoldDB" id="A0A8J3Q798"/>
<evidence type="ECO:0000313" key="2">
    <source>
        <dbReference type="Proteomes" id="UP000612899"/>
    </source>
</evidence>
<name>A0A8J3Q798_9ACTN</name>
<dbReference type="Proteomes" id="UP000612899">
    <property type="component" value="Unassembled WGS sequence"/>
</dbReference>
<dbReference type="EMBL" id="BONY01000018">
    <property type="protein sequence ID" value="GIH05388.1"/>
    <property type="molecule type" value="Genomic_DNA"/>
</dbReference>
<keyword evidence="2" id="KW-1185">Reference proteome</keyword>
<proteinExistence type="predicted"/>
<accession>A0A8J3Q798</accession>